<protein>
    <submittedName>
        <fullName evidence="1">Uncharacterized protein</fullName>
    </submittedName>
</protein>
<dbReference type="RefSeq" id="WP_106537179.1">
    <property type="nucleotide sequence ID" value="NZ_ML142900.1"/>
</dbReference>
<comment type="caution">
    <text evidence="1">The sequence shown here is derived from an EMBL/GenBank/DDBJ whole genome shotgun (WGS) entry which is preliminary data.</text>
</comment>
<name>A0A2P8E3W4_9ACTN</name>
<dbReference type="Proteomes" id="UP000243528">
    <property type="component" value="Unassembled WGS sequence"/>
</dbReference>
<accession>A0A2P8E3W4</accession>
<dbReference type="AlphaFoldDB" id="A0A2P8E3W4"/>
<proteinExistence type="predicted"/>
<organism evidence="1 2">
    <name type="scientific">Haloactinopolyspora alba</name>
    <dbReference type="NCBI Taxonomy" id="648780"/>
    <lineage>
        <taxon>Bacteria</taxon>
        <taxon>Bacillati</taxon>
        <taxon>Actinomycetota</taxon>
        <taxon>Actinomycetes</taxon>
        <taxon>Jiangellales</taxon>
        <taxon>Jiangellaceae</taxon>
        <taxon>Haloactinopolyspora</taxon>
    </lineage>
</organism>
<reference evidence="1 2" key="1">
    <citation type="submission" date="2018-03" db="EMBL/GenBank/DDBJ databases">
        <title>Genomic Encyclopedia of Archaeal and Bacterial Type Strains, Phase II (KMG-II): from individual species to whole genera.</title>
        <authorList>
            <person name="Goeker M."/>
        </authorList>
    </citation>
    <scope>NUCLEOTIDE SEQUENCE [LARGE SCALE GENOMIC DNA]</scope>
    <source>
        <strain evidence="1 2">DSM 45211</strain>
    </source>
</reference>
<dbReference type="EMBL" id="PYGE01000006">
    <property type="protein sequence ID" value="PSL04168.1"/>
    <property type="molecule type" value="Genomic_DNA"/>
</dbReference>
<evidence type="ECO:0000313" key="1">
    <source>
        <dbReference type="EMBL" id="PSL04168.1"/>
    </source>
</evidence>
<evidence type="ECO:0000313" key="2">
    <source>
        <dbReference type="Proteomes" id="UP000243528"/>
    </source>
</evidence>
<keyword evidence="2" id="KW-1185">Reference proteome</keyword>
<gene>
    <name evidence="1" type="ORF">CLV30_106173</name>
</gene>
<sequence>MIDQKMMDEAMAEVGQMLEDTASLRFDLPESVTAQEGWEEEVRFIGGWLRHIEHTLEAVALLVNNEHPHAAAPLVRLALEDAVSAALVARDPKAWEAVLAKAQDSEGRVLRDMYQAGLTPPDELKDLVDSLPPSAPDGYGPVKNMTARFKALGDDGARLLALWGLLTQQSHGNIHTASLFLDFDGGPGGIPSIRLDPQLPADLLNLHFTSLDCMLLATESYSQVLVGDPLGSAVQAIHARKAAVEEKLIKASRAD</sequence>